<dbReference type="Gene3D" id="2.70.50.80">
    <property type="match status" value="1"/>
</dbReference>
<evidence type="ECO:0000256" key="2">
    <source>
        <dbReference type="ARBA" id="ARBA00023015"/>
    </source>
</evidence>
<feature type="region of interest" description="Disordered" evidence="7">
    <location>
        <begin position="258"/>
        <end position="281"/>
    </location>
</feature>
<dbReference type="GO" id="GO:0035329">
    <property type="term" value="P:hippo signaling"/>
    <property type="evidence" value="ECO:0007669"/>
    <property type="project" value="TreeGrafter"/>
</dbReference>
<feature type="region of interest" description="Disordered" evidence="7">
    <location>
        <begin position="1"/>
        <end position="96"/>
    </location>
</feature>
<dbReference type="InterPro" id="IPR000818">
    <property type="entry name" value="TEA/ATTS_dom"/>
</dbReference>
<dbReference type="GO" id="GO:0048568">
    <property type="term" value="P:embryonic organ development"/>
    <property type="evidence" value="ECO:0007669"/>
    <property type="project" value="TreeGrafter"/>
</dbReference>
<dbReference type="Pfam" id="PF01285">
    <property type="entry name" value="TEA"/>
    <property type="match status" value="1"/>
</dbReference>
<protein>
    <submittedName>
        <fullName evidence="9">Transcriptional enhancer factor TEF-3</fullName>
    </submittedName>
</protein>
<gene>
    <name evidence="9" type="primary">TEAD4_0</name>
    <name evidence="9" type="ORF">FJT64_000506</name>
</gene>
<dbReference type="PRINTS" id="PR00065">
    <property type="entry name" value="TEADOMAIN"/>
</dbReference>
<evidence type="ECO:0000256" key="4">
    <source>
        <dbReference type="ARBA" id="ARBA00023163"/>
    </source>
</evidence>
<dbReference type="SMART" id="SM00426">
    <property type="entry name" value="TEA"/>
    <property type="match status" value="1"/>
</dbReference>
<dbReference type="EMBL" id="VIIS01001465">
    <property type="protein sequence ID" value="KAF0297837.1"/>
    <property type="molecule type" value="Genomic_DNA"/>
</dbReference>
<dbReference type="FunFam" id="2.70.50.80:FF:000003">
    <property type="entry name" value="Scalloped, isoform D"/>
    <property type="match status" value="1"/>
</dbReference>
<feature type="compositionally biased region" description="Polar residues" evidence="7">
    <location>
        <begin position="262"/>
        <end position="275"/>
    </location>
</feature>
<dbReference type="GO" id="GO:0000978">
    <property type="term" value="F:RNA polymerase II cis-regulatory region sequence-specific DNA binding"/>
    <property type="evidence" value="ECO:0007669"/>
    <property type="project" value="TreeGrafter"/>
</dbReference>
<dbReference type="GO" id="GO:0000981">
    <property type="term" value="F:DNA-binding transcription factor activity, RNA polymerase II-specific"/>
    <property type="evidence" value="ECO:0007669"/>
    <property type="project" value="TreeGrafter"/>
</dbReference>
<evidence type="ECO:0000259" key="8">
    <source>
        <dbReference type="PROSITE" id="PS51088"/>
    </source>
</evidence>
<keyword evidence="5" id="KW-0539">Nucleus</keyword>
<organism evidence="9 10">
    <name type="scientific">Amphibalanus amphitrite</name>
    <name type="common">Striped barnacle</name>
    <name type="synonym">Balanus amphitrite</name>
    <dbReference type="NCBI Taxonomy" id="1232801"/>
    <lineage>
        <taxon>Eukaryota</taxon>
        <taxon>Metazoa</taxon>
        <taxon>Ecdysozoa</taxon>
        <taxon>Arthropoda</taxon>
        <taxon>Crustacea</taxon>
        <taxon>Multicrustacea</taxon>
        <taxon>Cirripedia</taxon>
        <taxon>Thoracica</taxon>
        <taxon>Thoracicalcarea</taxon>
        <taxon>Balanomorpha</taxon>
        <taxon>Balanoidea</taxon>
        <taxon>Balanidae</taxon>
        <taxon>Amphibalaninae</taxon>
        <taxon>Amphibalanus</taxon>
    </lineage>
</organism>
<evidence type="ECO:0000313" key="9">
    <source>
        <dbReference type="EMBL" id="KAF0297837.1"/>
    </source>
</evidence>
<dbReference type="InterPro" id="IPR050937">
    <property type="entry name" value="TEC1_TEAD_TF"/>
</dbReference>
<evidence type="ECO:0000256" key="1">
    <source>
        <dbReference type="ARBA" id="ARBA00004123"/>
    </source>
</evidence>
<evidence type="ECO:0000256" key="5">
    <source>
        <dbReference type="ARBA" id="ARBA00023242"/>
    </source>
</evidence>
<keyword evidence="3" id="KW-0238">DNA-binding</keyword>
<dbReference type="Gene3D" id="6.10.20.40">
    <property type="entry name" value="TEA/ATTS domain"/>
    <property type="match status" value="1"/>
</dbReference>
<dbReference type="InterPro" id="IPR041086">
    <property type="entry name" value="YBD"/>
</dbReference>
<evidence type="ECO:0000256" key="6">
    <source>
        <dbReference type="PROSITE-ProRule" id="PRU00505"/>
    </source>
</evidence>
<feature type="domain" description="TEA" evidence="8">
    <location>
        <begin position="92"/>
        <end position="171"/>
    </location>
</feature>
<feature type="DNA-binding region" description="TEA" evidence="6">
    <location>
        <begin position="92"/>
        <end position="171"/>
    </location>
</feature>
<dbReference type="Proteomes" id="UP000440578">
    <property type="component" value="Unassembled WGS sequence"/>
</dbReference>
<feature type="compositionally biased region" description="Pro residues" evidence="7">
    <location>
        <begin position="25"/>
        <end position="36"/>
    </location>
</feature>
<keyword evidence="10" id="KW-1185">Reference proteome</keyword>
<comment type="caution">
    <text evidence="9">The sequence shown here is derived from an EMBL/GenBank/DDBJ whole genome shotgun (WGS) entry which is preliminary data.</text>
</comment>
<dbReference type="PROSITE" id="PS51088">
    <property type="entry name" value="TEA_2"/>
    <property type="match status" value="1"/>
</dbReference>
<dbReference type="InterPro" id="IPR038096">
    <property type="entry name" value="TEA/ATTS_sf"/>
</dbReference>
<name>A0A6A4VNV6_AMPAM</name>
<evidence type="ECO:0000256" key="3">
    <source>
        <dbReference type="ARBA" id="ARBA00023125"/>
    </source>
</evidence>
<feature type="compositionally biased region" description="Low complexity" evidence="7">
    <location>
        <begin position="37"/>
        <end position="62"/>
    </location>
</feature>
<keyword evidence="4" id="KW-0804">Transcription</keyword>
<dbReference type="OrthoDB" id="10006572at2759"/>
<keyword evidence="2" id="KW-0805">Transcription regulation</keyword>
<dbReference type="PANTHER" id="PTHR11834:SF0">
    <property type="entry name" value="PROTEIN SCALLOPED"/>
    <property type="match status" value="1"/>
</dbReference>
<evidence type="ECO:0000313" key="10">
    <source>
        <dbReference type="Proteomes" id="UP000440578"/>
    </source>
</evidence>
<dbReference type="AlphaFoldDB" id="A0A6A4VNV6"/>
<dbReference type="GO" id="GO:0005667">
    <property type="term" value="C:transcription regulator complex"/>
    <property type="evidence" value="ECO:0007669"/>
    <property type="project" value="TreeGrafter"/>
</dbReference>
<comment type="subcellular location">
    <subcellularLocation>
        <location evidence="1">Nucleus</location>
    </subcellularLocation>
</comment>
<dbReference type="GO" id="GO:0005634">
    <property type="term" value="C:nucleus"/>
    <property type="evidence" value="ECO:0007669"/>
    <property type="project" value="UniProtKB-SubCell"/>
</dbReference>
<reference evidence="9 10" key="1">
    <citation type="submission" date="2019-07" db="EMBL/GenBank/DDBJ databases">
        <title>Draft genome assembly of a fouling barnacle, Amphibalanus amphitrite (Darwin, 1854): The first reference genome for Thecostraca.</title>
        <authorList>
            <person name="Kim W."/>
        </authorList>
    </citation>
    <scope>NUCLEOTIDE SEQUENCE [LARGE SCALE GENOMIC DNA]</scope>
    <source>
        <strain evidence="9">SNU_AA5</strain>
        <tissue evidence="9">Soma without cirri and trophi</tissue>
    </source>
</reference>
<proteinExistence type="predicted"/>
<accession>A0A6A4VNV6</accession>
<dbReference type="Pfam" id="PF17725">
    <property type="entry name" value="YBD"/>
    <property type="match status" value="1"/>
</dbReference>
<sequence>MGADRDAVSSAPLLSLSKISSPWNPTAPGPQPPAPPAGTATPTAAGHAMAGLGDTPTGPPGLVKDDALKLTGDTGSVTSNEDDYMDDKNGDNNDAEGVWSQDIEQSFHEALSIYPPCGRTKDHPQRRGQDVWLPRRNELIARYIKLRTGKCRTRKQVSSHIQVLARRKLREIQTKMKQNSSPLMSLQEHHAKEKALHSVAAMTSAQIVNASNMQHKTLPSFGLPGSNYAGAGGFWQTGLQVGMSQDVKPFAQHPYGMAAKPPSSSADMSLLGQSQPPAPAWEGRSIATQKLRLVEYSAFMEAAPQSREHQAAADVGRCSCTTSILFVHIGGPASYEPLEAIGITQIYDKFPDKKGGLRELYDKGPANAFFLVKFWADLNTNIQVRGNGRDGELRRVARSTVSPASTESPENMTITCSTKVCSFGKQVVEKVETEYARFENGRFFYRINRSPMCEYMVNFIHKLKHLPEKYMMNSVLENFTILQVVTNRDTQETLLCIAFVFEVSTSEHGAQHHIYRLVKD</sequence>
<dbReference type="PANTHER" id="PTHR11834">
    <property type="entry name" value="TRANSCRIPTIONAL ENHANCER FACTOR TEF RELATED"/>
    <property type="match status" value="1"/>
</dbReference>
<evidence type="ECO:0000256" key="7">
    <source>
        <dbReference type="SAM" id="MobiDB-lite"/>
    </source>
</evidence>